<comment type="subcellular location">
    <subcellularLocation>
        <location evidence="1 6">Membrane</location>
        <topology evidence="1 6">Multi-pass membrane protein</topology>
    </subcellularLocation>
</comment>
<name>A0A0K0CZJ3_ANGCA</name>
<dbReference type="WBParaSite" id="ACAC_0000315001-mRNA-1">
    <property type="protein sequence ID" value="ACAC_0000315001-mRNA-1"/>
    <property type="gene ID" value="ACAC_0000315001"/>
</dbReference>
<sequence length="174" mass="19841">LWLYLQFGYVLLFSPAFPLAALCVVMNNVVEIRVDAFKLCNTVQRPFTRQVKDIGAWQKAMELLGIVGVMVNCALIGQSGLVQRIWPGLSWGGQTISIMLRLPLPFPQHFSTFSKPAILLNKIQILIVVVLEHFILASKKFIDLVVPDVPYWIRIETAKQEHYRREAFKVSEIC</sequence>
<keyword evidence="8" id="KW-1185">Reference proteome</keyword>
<evidence type="ECO:0000256" key="1">
    <source>
        <dbReference type="ARBA" id="ARBA00004141"/>
    </source>
</evidence>
<comment type="similarity">
    <text evidence="2 6">Belongs to the anoctamin family.</text>
</comment>
<accession>A0A0K0CZJ3</accession>
<feature type="domain" description="Anoctamin transmembrane" evidence="7">
    <location>
        <begin position="4"/>
        <end position="160"/>
    </location>
</feature>
<evidence type="ECO:0000256" key="5">
    <source>
        <dbReference type="ARBA" id="ARBA00023136"/>
    </source>
</evidence>
<dbReference type="InterPro" id="IPR007632">
    <property type="entry name" value="Anoctamin"/>
</dbReference>
<dbReference type="GO" id="GO:0005886">
    <property type="term" value="C:plasma membrane"/>
    <property type="evidence" value="ECO:0007669"/>
    <property type="project" value="TreeGrafter"/>
</dbReference>
<dbReference type="PANTHER" id="PTHR12308">
    <property type="entry name" value="ANOCTAMIN"/>
    <property type="match status" value="1"/>
</dbReference>
<reference evidence="8" key="1">
    <citation type="submission" date="2012-09" db="EMBL/GenBank/DDBJ databases">
        <authorList>
            <person name="Martin A.A."/>
        </authorList>
    </citation>
    <scope>NUCLEOTIDE SEQUENCE</scope>
</reference>
<evidence type="ECO:0000259" key="7">
    <source>
        <dbReference type="Pfam" id="PF04547"/>
    </source>
</evidence>
<keyword evidence="3 6" id="KW-0812">Transmembrane</keyword>
<dbReference type="STRING" id="6313.A0A0K0CZJ3"/>
<dbReference type="AlphaFoldDB" id="A0A0K0CZJ3"/>
<dbReference type="PANTHER" id="PTHR12308:SF51">
    <property type="entry name" value="ANOCTAMIN-8"/>
    <property type="match status" value="1"/>
</dbReference>
<evidence type="ECO:0000313" key="9">
    <source>
        <dbReference type="WBParaSite" id="ACAC_0000315001-mRNA-1"/>
    </source>
</evidence>
<dbReference type="Proteomes" id="UP000035642">
    <property type="component" value="Unassembled WGS sequence"/>
</dbReference>
<feature type="transmembrane region" description="Helical" evidence="6">
    <location>
        <begin position="6"/>
        <end position="30"/>
    </location>
</feature>
<comment type="caution">
    <text evidence="6">Lacks conserved residue(s) required for the propagation of feature annotation.</text>
</comment>
<keyword evidence="5 6" id="KW-0472">Membrane</keyword>
<organism evidence="8 9">
    <name type="scientific">Angiostrongylus cantonensis</name>
    <name type="common">Rat lungworm</name>
    <dbReference type="NCBI Taxonomy" id="6313"/>
    <lineage>
        <taxon>Eukaryota</taxon>
        <taxon>Metazoa</taxon>
        <taxon>Ecdysozoa</taxon>
        <taxon>Nematoda</taxon>
        <taxon>Chromadorea</taxon>
        <taxon>Rhabditida</taxon>
        <taxon>Rhabditina</taxon>
        <taxon>Rhabditomorpha</taxon>
        <taxon>Strongyloidea</taxon>
        <taxon>Metastrongylidae</taxon>
        <taxon>Angiostrongylus</taxon>
    </lineage>
</organism>
<evidence type="ECO:0000256" key="3">
    <source>
        <dbReference type="ARBA" id="ARBA00022692"/>
    </source>
</evidence>
<evidence type="ECO:0000313" key="8">
    <source>
        <dbReference type="Proteomes" id="UP000035642"/>
    </source>
</evidence>
<dbReference type="Pfam" id="PF04547">
    <property type="entry name" value="Anoctamin"/>
    <property type="match status" value="1"/>
</dbReference>
<protein>
    <recommendedName>
        <fullName evidence="6">Anoctamin</fullName>
    </recommendedName>
</protein>
<evidence type="ECO:0000256" key="2">
    <source>
        <dbReference type="ARBA" id="ARBA00009671"/>
    </source>
</evidence>
<proteinExistence type="inferred from homology"/>
<dbReference type="GO" id="GO:0005254">
    <property type="term" value="F:chloride channel activity"/>
    <property type="evidence" value="ECO:0007669"/>
    <property type="project" value="TreeGrafter"/>
</dbReference>
<reference evidence="9" key="2">
    <citation type="submission" date="2017-02" db="UniProtKB">
        <authorList>
            <consortium name="WormBaseParasite"/>
        </authorList>
    </citation>
    <scope>IDENTIFICATION</scope>
</reference>
<keyword evidence="4 6" id="KW-1133">Transmembrane helix</keyword>
<evidence type="ECO:0000256" key="6">
    <source>
        <dbReference type="RuleBase" id="RU280814"/>
    </source>
</evidence>
<dbReference type="InterPro" id="IPR049452">
    <property type="entry name" value="Anoctamin_TM"/>
</dbReference>
<evidence type="ECO:0000256" key="4">
    <source>
        <dbReference type="ARBA" id="ARBA00022989"/>
    </source>
</evidence>